<feature type="compositionally biased region" description="Polar residues" evidence="1">
    <location>
        <begin position="65"/>
        <end position="80"/>
    </location>
</feature>
<evidence type="ECO:0000313" key="4">
    <source>
        <dbReference type="Proteomes" id="UP000639338"/>
    </source>
</evidence>
<keyword evidence="2" id="KW-0732">Signal</keyword>
<feature type="chain" id="PRO_5032895268" description="Venom protein" evidence="2">
    <location>
        <begin position="24"/>
        <end position="80"/>
    </location>
</feature>
<evidence type="ECO:0000256" key="1">
    <source>
        <dbReference type="SAM" id="MobiDB-lite"/>
    </source>
</evidence>
<keyword evidence="4" id="KW-1185">Reference proteome</keyword>
<sequence>MKLSIFYNFLIFFVIVYCSYVEGSPSSSSSSNNNGRTPGSRPADNSPFMPRWRSEQKDRIAILSNADNSRRNPSPTKRRF</sequence>
<accession>A0A834XR83</accession>
<feature type="signal peptide" evidence="2">
    <location>
        <begin position="1"/>
        <end position="23"/>
    </location>
</feature>
<dbReference type="EMBL" id="JACMRX010000004">
    <property type="protein sequence ID" value="KAF7991062.1"/>
    <property type="molecule type" value="Genomic_DNA"/>
</dbReference>
<feature type="compositionally biased region" description="Low complexity" evidence="1">
    <location>
        <begin position="23"/>
        <end position="41"/>
    </location>
</feature>
<feature type="region of interest" description="Disordered" evidence="1">
    <location>
        <begin position="23"/>
        <end position="80"/>
    </location>
</feature>
<dbReference type="AlphaFoldDB" id="A0A834XR83"/>
<dbReference type="Proteomes" id="UP000639338">
    <property type="component" value="Unassembled WGS sequence"/>
</dbReference>
<evidence type="ECO:0008006" key="5">
    <source>
        <dbReference type="Google" id="ProtNLM"/>
    </source>
</evidence>
<evidence type="ECO:0000313" key="3">
    <source>
        <dbReference type="EMBL" id="KAF7991062.1"/>
    </source>
</evidence>
<organism evidence="3 4">
    <name type="scientific">Aphidius gifuensis</name>
    <name type="common">Parasitoid wasp</name>
    <dbReference type="NCBI Taxonomy" id="684658"/>
    <lineage>
        <taxon>Eukaryota</taxon>
        <taxon>Metazoa</taxon>
        <taxon>Ecdysozoa</taxon>
        <taxon>Arthropoda</taxon>
        <taxon>Hexapoda</taxon>
        <taxon>Insecta</taxon>
        <taxon>Pterygota</taxon>
        <taxon>Neoptera</taxon>
        <taxon>Endopterygota</taxon>
        <taxon>Hymenoptera</taxon>
        <taxon>Apocrita</taxon>
        <taxon>Ichneumonoidea</taxon>
        <taxon>Braconidae</taxon>
        <taxon>Aphidiinae</taxon>
        <taxon>Aphidius</taxon>
    </lineage>
</organism>
<protein>
    <recommendedName>
        <fullName evidence="5">Venom protein</fullName>
    </recommendedName>
</protein>
<proteinExistence type="predicted"/>
<evidence type="ECO:0000256" key="2">
    <source>
        <dbReference type="SAM" id="SignalP"/>
    </source>
</evidence>
<comment type="caution">
    <text evidence="3">The sequence shown here is derived from an EMBL/GenBank/DDBJ whole genome shotgun (WGS) entry which is preliminary data.</text>
</comment>
<gene>
    <name evidence="3" type="ORF">HCN44_002624</name>
</gene>
<reference evidence="3 4" key="1">
    <citation type="submission" date="2020-08" db="EMBL/GenBank/DDBJ databases">
        <title>Aphidius gifuensis genome sequencing and assembly.</title>
        <authorList>
            <person name="Du Z."/>
        </authorList>
    </citation>
    <scope>NUCLEOTIDE SEQUENCE [LARGE SCALE GENOMIC DNA]</scope>
    <source>
        <strain evidence="3">YNYX2018</strain>
        <tissue evidence="3">Adults</tissue>
    </source>
</reference>
<name>A0A834XR83_APHGI</name>